<dbReference type="AlphaFoldDB" id="A0A3M7QEJ4"/>
<comment type="caution">
    <text evidence="1">The sequence shown here is derived from an EMBL/GenBank/DDBJ whole genome shotgun (WGS) entry which is preliminary data.</text>
</comment>
<keyword evidence="2" id="KW-1185">Reference proteome</keyword>
<proteinExistence type="predicted"/>
<sequence length="112" mass="12994">MSIEFEKKIGTHENINLCIGKNEQSEPILILDDFVKYFVIINKMNIFFEKKLADIVRLYLVQIKIKDLAISKKIDPWELENNLPNLKFQLSSTLSPTLPVSSNYFLKVMSAM</sequence>
<evidence type="ECO:0000313" key="2">
    <source>
        <dbReference type="Proteomes" id="UP000276133"/>
    </source>
</evidence>
<reference evidence="1 2" key="1">
    <citation type="journal article" date="2018" name="Sci. Rep.">
        <title>Genomic signatures of local adaptation to the degree of environmental predictability in rotifers.</title>
        <authorList>
            <person name="Franch-Gras L."/>
            <person name="Hahn C."/>
            <person name="Garcia-Roger E.M."/>
            <person name="Carmona M.J."/>
            <person name="Serra M."/>
            <person name="Gomez A."/>
        </authorList>
    </citation>
    <scope>NUCLEOTIDE SEQUENCE [LARGE SCALE GENOMIC DNA]</scope>
    <source>
        <strain evidence="1">HYR1</strain>
    </source>
</reference>
<accession>A0A3M7QEJ4</accession>
<dbReference type="EMBL" id="REGN01006361">
    <property type="protein sequence ID" value="RNA09856.1"/>
    <property type="molecule type" value="Genomic_DNA"/>
</dbReference>
<name>A0A3M7QEJ4_BRAPC</name>
<organism evidence="1 2">
    <name type="scientific">Brachionus plicatilis</name>
    <name type="common">Marine rotifer</name>
    <name type="synonym">Brachionus muelleri</name>
    <dbReference type="NCBI Taxonomy" id="10195"/>
    <lineage>
        <taxon>Eukaryota</taxon>
        <taxon>Metazoa</taxon>
        <taxon>Spiralia</taxon>
        <taxon>Gnathifera</taxon>
        <taxon>Rotifera</taxon>
        <taxon>Eurotatoria</taxon>
        <taxon>Monogononta</taxon>
        <taxon>Pseudotrocha</taxon>
        <taxon>Ploima</taxon>
        <taxon>Brachionidae</taxon>
        <taxon>Brachionus</taxon>
    </lineage>
</organism>
<dbReference type="Proteomes" id="UP000276133">
    <property type="component" value="Unassembled WGS sequence"/>
</dbReference>
<gene>
    <name evidence="1" type="ORF">BpHYR1_001998</name>
</gene>
<protein>
    <submittedName>
        <fullName evidence="1">Uncharacterized protein</fullName>
    </submittedName>
</protein>
<evidence type="ECO:0000313" key="1">
    <source>
        <dbReference type="EMBL" id="RNA09856.1"/>
    </source>
</evidence>